<dbReference type="InterPro" id="IPR010499">
    <property type="entry name" value="AraC_E-bd"/>
</dbReference>
<evidence type="ECO:0000256" key="5">
    <source>
        <dbReference type="SAM" id="Coils"/>
    </source>
</evidence>
<evidence type="ECO:0000256" key="4">
    <source>
        <dbReference type="ARBA" id="ARBA00023163"/>
    </source>
</evidence>
<keyword evidence="4" id="KW-0804">Transcription</keyword>
<evidence type="ECO:0000259" key="6">
    <source>
        <dbReference type="PROSITE" id="PS50937"/>
    </source>
</evidence>
<dbReference type="Proteomes" id="UP000260649">
    <property type="component" value="Unassembled WGS sequence"/>
</dbReference>
<dbReference type="GO" id="GO:0003677">
    <property type="term" value="F:DNA binding"/>
    <property type="evidence" value="ECO:0007669"/>
    <property type="project" value="UniProtKB-KW"/>
</dbReference>
<dbReference type="Gene3D" id="1.10.1660.10">
    <property type="match status" value="1"/>
</dbReference>
<dbReference type="RefSeq" id="WP_117141666.1">
    <property type="nucleotide sequence ID" value="NZ_CAKXKJ010000009.1"/>
</dbReference>
<keyword evidence="5" id="KW-0175">Coiled coil</keyword>
<keyword evidence="2" id="KW-0805">Transcription regulation</keyword>
<keyword evidence="8" id="KW-1185">Reference proteome</keyword>
<dbReference type="OrthoDB" id="6160at2"/>
<keyword evidence="1" id="KW-0678">Repressor</keyword>
<dbReference type="GeneID" id="97994603"/>
<dbReference type="PANTHER" id="PTHR30204:SF69">
    <property type="entry name" value="MERR-FAMILY TRANSCRIPTIONAL REGULATOR"/>
    <property type="match status" value="1"/>
</dbReference>
<dbReference type="SMART" id="SM00422">
    <property type="entry name" value="HTH_MERR"/>
    <property type="match status" value="1"/>
</dbReference>
<dbReference type="CDD" id="cd00592">
    <property type="entry name" value="HTH_MerR-like"/>
    <property type="match status" value="1"/>
</dbReference>
<evidence type="ECO:0000313" key="8">
    <source>
        <dbReference type="Proteomes" id="UP000260649"/>
    </source>
</evidence>
<dbReference type="GO" id="GO:0003700">
    <property type="term" value="F:DNA-binding transcription factor activity"/>
    <property type="evidence" value="ECO:0007669"/>
    <property type="project" value="InterPro"/>
</dbReference>
<evidence type="ECO:0000256" key="2">
    <source>
        <dbReference type="ARBA" id="ARBA00023015"/>
    </source>
</evidence>
<dbReference type="AlphaFoldDB" id="A0A3E2B698"/>
<dbReference type="InterPro" id="IPR011256">
    <property type="entry name" value="Reg_factor_effector_dom_sf"/>
</dbReference>
<dbReference type="EMBL" id="QQRQ01000002">
    <property type="protein sequence ID" value="RFT07525.1"/>
    <property type="molecule type" value="Genomic_DNA"/>
</dbReference>
<name>A0A3E2B698_9FIRM</name>
<dbReference type="PANTHER" id="PTHR30204">
    <property type="entry name" value="REDOX-CYCLING DRUG-SENSING TRANSCRIPTIONAL ACTIVATOR SOXR"/>
    <property type="match status" value="1"/>
</dbReference>
<comment type="caution">
    <text evidence="7">The sequence shown here is derived from an EMBL/GenBank/DDBJ whole genome shotgun (WGS) entry which is preliminary data.</text>
</comment>
<gene>
    <name evidence="7" type="ORF">DV520_02465</name>
</gene>
<dbReference type="SUPFAM" id="SSF55136">
    <property type="entry name" value="Probable bacterial effector-binding domain"/>
    <property type="match status" value="1"/>
</dbReference>
<dbReference type="Gene3D" id="3.20.80.10">
    <property type="entry name" value="Regulatory factor, effector binding domain"/>
    <property type="match status" value="1"/>
</dbReference>
<dbReference type="InterPro" id="IPR000551">
    <property type="entry name" value="MerR-type_HTH_dom"/>
</dbReference>
<reference evidence="7 8" key="1">
    <citation type="submission" date="2018-07" db="EMBL/GenBank/DDBJ databases">
        <title>GABA Modulating Bacteria of the Human Gut Microbiota.</title>
        <authorList>
            <person name="Strandwitz P."/>
            <person name="Kim K.H."/>
            <person name="Terekhova D."/>
            <person name="Liu J.K."/>
            <person name="Sharma A."/>
            <person name="Levering J."/>
            <person name="Mcdonald D."/>
            <person name="Dietrich D."/>
            <person name="Ramadhar T.R."/>
            <person name="Lekbua A."/>
            <person name="Mroue N."/>
            <person name="Liston C."/>
            <person name="Stewart E.J."/>
            <person name="Dubin M.J."/>
            <person name="Zengler K."/>
            <person name="Knight R."/>
            <person name="Gilbert J.A."/>
            <person name="Clardy J."/>
            <person name="Lewis K."/>
        </authorList>
    </citation>
    <scope>NUCLEOTIDE SEQUENCE [LARGE SCALE GENOMIC DNA]</scope>
    <source>
        <strain evidence="7 8">KLE1738</strain>
    </source>
</reference>
<dbReference type="PROSITE" id="PS50937">
    <property type="entry name" value="HTH_MERR_2"/>
    <property type="match status" value="1"/>
</dbReference>
<dbReference type="SUPFAM" id="SSF46955">
    <property type="entry name" value="Putative DNA-binding domain"/>
    <property type="match status" value="1"/>
</dbReference>
<feature type="coiled-coil region" evidence="5">
    <location>
        <begin position="79"/>
        <end position="113"/>
    </location>
</feature>
<dbReference type="Pfam" id="PF06445">
    <property type="entry name" value="GyrI-like"/>
    <property type="match status" value="1"/>
</dbReference>
<dbReference type="InterPro" id="IPR029442">
    <property type="entry name" value="GyrI-like"/>
</dbReference>
<feature type="domain" description="HTH merR-type" evidence="6">
    <location>
        <begin position="4"/>
        <end position="72"/>
    </location>
</feature>
<dbReference type="InterPro" id="IPR009061">
    <property type="entry name" value="DNA-bd_dom_put_sf"/>
</dbReference>
<accession>A0A3E2B698</accession>
<dbReference type="SMART" id="SM00871">
    <property type="entry name" value="AraC_E_bind"/>
    <property type="match status" value="1"/>
</dbReference>
<dbReference type="InterPro" id="IPR047057">
    <property type="entry name" value="MerR_fam"/>
</dbReference>
<evidence type="ECO:0000256" key="3">
    <source>
        <dbReference type="ARBA" id="ARBA00023125"/>
    </source>
</evidence>
<evidence type="ECO:0000256" key="1">
    <source>
        <dbReference type="ARBA" id="ARBA00022491"/>
    </source>
</evidence>
<sequence length="271" mass="31366">MKDYYKINEIARLYGIGVDSLRYYEKLGILKPRRDTNGYRLYNLKDMYKLNVIRDLRRLDFSMQQIKDYLEGQTVDHTLALLRQEQALVQAQIQELQTKARLLQRRIAALTEARSIVPGAITLRTLPQRPCVQFSAHITRDEEMDFVMKKLHRKHEDKIRDFGNQTFGAFLAMDELMQGIPNVYDAVFSVLEEDAADYDFVLPAGVYLSYFYQGSYQQNRSRVQEVLAYAASHGLTLAGTPFELYEIDNRDTVQEAEFLTEIQVAISPASL</sequence>
<evidence type="ECO:0000313" key="7">
    <source>
        <dbReference type="EMBL" id="RFT07525.1"/>
    </source>
</evidence>
<organism evidence="7 8">
    <name type="scientific">Evtepia gabavorous</name>
    <dbReference type="NCBI Taxonomy" id="2211183"/>
    <lineage>
        <taxon>Bacteria</taxon>
        <taxon>Bacillati</taxon>
        <taxon>Bacillota</taxon>
        <taxon>Clostridia</taxon>
        <taxon>Eubacteriales</taxon>
        <taxon>Evtepia</taxon>
    </lineage>
</organism>
<protein>
    <submittedName>
        <fullName evidence="7">MerR family transcriptional regulator</fullName>
    </submittedName>
</protein>
<dbReference type="Pfam" id="PF13411">
    <property type="entry name" value="MerR_1"/>
    <property type="match status" value="1"/>
</dbReference>
<keyword evidence="3" id="KW-0238">DNA-binding</keyword>
<proteinExistence type="predicted"/>